<dbReference type="PATRIC" id="fig|688269.3.peg.1530"/>
<evidence type="ECO:0000313" key="2">
    <source>
        <dbReference type="EMBL" id="AEH51538.1"/>
    </source>
</evidence>
<keyword evidence="1" id="KW-0812">Transmembrane</keyword>
<reference evidence="2 3" key="1">
    <citation type="submission" date="2010-11" db="EMBL/GenBank/DDBJ databases">
        <title>The complete genome of Thermotoga thermarum DSM 5069.</title>
        <authorList>
            <consortium name="US DOE Joint Genome Institute (JGI-PGF)"/>
            <person name="Lucas S."/>
            <person name="Copeland A."/>
            <person name="Lapidus A."/>
            <person name="Bruce D."/>
            <person name="Goodwin L."/>
            <person name="Pitluck S."/>
            <person name="Kyrpides N."/>
            <person name="Mavromatis K."/>
            <person name="Ivanova N."/>
            <person name="Zeytun A."/>
            <person name="Brettin T."/>
            <person name="Detter J.C."/>
            <person name="Tapia R."/>
            <person name="Han C."/>
            <person name="Land M."/>
            <person name="Hauser L."/>
            <person name="Markowitz V."/>
            <person name="Cheng J.-F."/>
            <person name="Hugenholtz P."/>
            <person name="Woyke T."/>
            <person name="Wu D."/>
            <person name="Spring S."/>
            <person name="Schroeder M."/>
            <person name="Brambilla E."/>
            <person name="Klenk H.-P."/>
            <person name="Eisen J.A."/>
        </authorList>
    </citation>
    <scope>NUCLEOTIDE SEQUENCE [LARGE SCALE GENOMIC DNA]</scope>
    <source>
        <strain evidence="2 3">DSM 5069</strain>
    </source>
</reference>
<accession>F7YUX6</accession>
<keyword evidence="3" id="KW-1185">Reference proteome</keyword>
<dbReference type="HOGENOM" id="CLU_1053206_0_0_0"/>
<dbReference type="EMBL" id="CP002351">
    <property type="protein sequence ID" value="AEH51538.1"/>
    <property type="molecule type" value="Genomic_DNA"/>
</dbReference>
<keyword evidence="1" id="KW-1133">Transmembrane helix</keyword>
<keyword evidence="1" id="KW-0472">Membrane</keyword>
<organism evidence="2 3">
    <name type="scientific">Pseudothermotoga thermarum DSM 5069</name>
    <dbReference type="NCBI Taxonomy" id="688269"/>
    <lineage>
        <taxon>Bacteria</taxon>
        <taxon>Thermotogati</taxon>
        <taxon>Thermotogota</taxon>
        <taxon>Thermotogae</taxon>
        <taxon>Thermotogales</taxon>
        <taxon>Thermotogaceae</taxon>
        <taxon>Pseudothermotoga</taxon>
    </lineage>
</organism>
<protein>
    <submittedName>
        <fullName evidence="2">Uncharacterized protein</fullName>
    </submittedName>
</protein>
<sequence precursor="true">MLAFYFKSWLFVIVYAVLCLFLTKKDLLSFILSFVMFPILPLIYGLSKKNWKPKYKETPDFELPSAGVKVSYDKLDVVPIDLIMKYGSIEQKKKAIETVYKMVEELRLEADRAAAILYTFLMNETSQDIVLYCTEYLEQIESFLISQIGRYSKLVHTKDGLFNFALYSYQYSKTPFLIDEQKIEILRFVREKLEQSPNEFFDKNLADLYLRILVDLGEKEVFEQKFKSFENLYTNAEKAVLLSYARKIFAWGEKDGKTTRDNET</sequence>
<name>F7YUX6_9THEM</name>
<evidence type="ECO:0000256" key="1">
    <source>
        <dbReference type="SAM" id="Phobius"/>
    </source>
</evidence>
<gene>
    <name evidence="2" type="ORF">Theth_1481</name>
</gene>
<dbReference type="STRING" id="688269.Theth_1481"/>
<proteinExistence type="predicted"/>
<dbReference type="Proteomes" id="UP000006804">
    <property type="component" value="Chromosome"/>
</dbReference>
<evidence type="ECO:0000313" key="3">
    <source>
        <dbReference type="Proteomes" id="UP000006804"/>
    </source>
</evidence>
<feature type="transmembrane region" description="Helical" evidence="1">
    <location>
        <begin position="30"/>
        <end position="47"/>
    </location>
</feature>
<feature type="transmembrane region" description="Helical" evidence="1">
    <location>
        <begin position="6"/>
        <end position="23"/>
    </location>
</feature>
<dbReference type="eggNOG" id="ENOG5033CSE">
    <property type="taxonomic scope" value="Bacteria"/>
</dbReference>
<dbReference type="KEGG" id="tta:Theth_1481"/>
<dbReference type="AlphaFoldDB" id="F7YUX6"/>